<keyword evidence="7" id="KW-1185">Reference proteome</keyword>
<dbReference type="PANTHER" id="PTHR20920">
    <property type="entry name" value="RPE-SPONDIN"/>
    <property type="match status" value="1"/>
</dbReference>
<dbReference type="Pfam" id="PF19028">
    <property type="entry name" value="TSP1_spondin"/>
    <property type="match status" value="1"/>
</dbReference>
<evidence type="ECO:0000259" key="5">
    <source>
        <dbReference type="PROSITE" id="PS50958"/>
    </source>
</evidence>
<dbReference type="Gene3D" id="2.20.100.10">
    <property type="entry name" value="Thrombospondin type-1 (TSP1) repeat"/>
    <property type="match status" value="1"/>
</dbReference>
<dbReference type="SUPFAM" id="SSF82895">
    <property type="entry name" value="TSP-1 type 1 repeat"/>
    <property type="match status" value="1"/>
</dbReference>
<keyword evidence="3" id="KW-0325">Glycoprotein</keyword>
<dbReference type="InterPro" id="IPR056801">
    <property type="entry name" value="SBSPON_C"/>
</dbReference>
<comment type="caution">
    <text evidence="6">The sequence shown here is derived from an EMBL/GenBank/DDBJ whole genome shotgun (WGS) entry which is preliminary data.</text>
</comment>
<proteinExistence type="predicted"/>
<dbReference type="Pfam" id="PF25031">
    <property type="entry name" value="SBSPON_C"/>
    <property type="match status" value="1"/>
</dbReference>
<evidence type="ECO:0000256" key="4">
    <source>
        <dbReference type="SAM" id="SignalP"/>
    </source>
</evidence>
<organism evidence="6 7">
    <name type="scientific">Patella caerulea</name>
    <name type="common">Rayed Mediterranean limpet</name>
    <dbReference type="NCBI Taxonomy" id="87958"/>
    <lineage>
        <taxon>Eukaryota</taxon>
        <taxon>Metazoa</taxon>
        <taxon>Spiralia</taxon>
        <taxon>Lophotrochozoa</taxon>
        <taxon>Mollusca</taxon>
        <taxon>Gastropoda</taxon>
        <taxon>Patellogastropoda</taxon>
        <taxon>Patelloidea</taxon>
        <taxon>Patellidae</taxon>
        <taxon>Patella</taxon>
    </lineage>
</organism>
<sequence>MAGLSITGLQKLSCVAFLLVVCALFGAECQRTCKEADMCCKGQNNTCYLFGPRMDGNYNESRCYCDGNCLIMGDCCIDFHTNCEAVDCKVADWGKWSDCDNPCGVGSKKRTRKVSQYPENGGKQCPVLKQRQACVGDGKADECLQQSVENQFEELHETARILPAKYGYFRTSKEYDPWKGILKNLYSRTFNEINTRPTYCARFVVTSTRSACNVSAATEQNSTWSEELKENQEVCVECQPTAMDVERGLRCIGHGVFDKQTRWSAIDVPHCHGKWMMTSKHEACVCDKESDINLILI</sequence>
<evidence type="ECO:0000256" key="2">
    <source>
        <dbReference type="ARBA" id="ARBA00023157"/>
    </source>
</evidence>
<dbReference type="InterPro" id="IPR044004">
    <property type="entry name" value="TSP1_spondin_dom"/>
</dbReference>
<dbReference type="PROSITE" id="PS50092">
    <property type="entry name" value="TSP1"/>
    <property type="match status" value="1"/>
</dbReference>
<dbReference type="SUPFAM" id="SSF90188">
    <property type="entry name" value="Somatomedin B domain"/>
    <property type="match status" value="1"/>
</dbReference>
<dbReference type="PANTHER" id="PTHR20920:SF5">
    <property type="entry name" value="SMB DOMAIN-CONTAINING PROTEIN"/>
    <property type="match status" value="1"/>
</dbReference>
<dbReference type="InterPro" id="IPR000884">
    <property type="entry name" value="TSP1_rpt"/>
</dbReference>
<gene>
    <name evidence="6" type="ORF">SNE40_004253</name>
</gene>
<dbReference type="Pfam" id="PF01033">
    <property type="entry name" value="Somatomedin_B"/>
    <property type="match status" value="1"/>
</dbReference>
<dbReference type="Proteomes" id="UP001347796">
    <property type="component" value="Unassembled WGS sequence"/>
</dbReference>
<dbReference type="FunFam" id="2.20.100.10:FF:000134">
    <property type="entry name" value="Uncharacterized protein"/>
    <property type="match status" value="1"/>
</dbReference>
<dbReference type="EMBL" id="JAZGQO010000002">
    <property type="protein sequence ID" value="KAK6192854.1"/>
    <property type="molecule type" value="Genomic_DNA"/>
</dbReference>
<dbReference type="InterPro" id="IPR039942">
    <property type="entry name" value="SBSPO"/>
</dbReference>
<keyword evidence="2" id="KW-1015">Disulfide bond</keyword>
<accession>A0AAN8KFQ8</accession>
<evidence type="ECO:0000256" key="3">
    <source>
        <dbReference type="ARBA" id="ARBA00023180"/>
    </source>
</evidence>
<evidence type="ECO:0000313" key="6">
    <source>
        <dbReference type="EMBL" id="KAK6192854.1"/>
    </source>
</evidence>
<evidence type="ECO:0000256" key="1">
    <source>
        <dbReference type="ARBA" id="ARBA00022729"/>
    </source>
</evidence>
<dbReference type="InterPro" id="IPR036024">
    <property type="entry name" value="Somatomedin_B-like_dom_sf"/>
</dbReference>
<reference evidence="6 7" key="1">
    <citation type="submission" date="2024-01" db="EMBL/GenBank/DDBJ databases">
        <title>The genome of the rayed Mediterranean limpet Patella caerulea (Linnaeus, 1758).</title>
        <authorList>
            <person name="Anh-Thu Weber A."/>
            <person name="Halstead-Nussloch G."/>
        </authorList>
    </citation>
    <scope>NUCLEOTIDE SEQUENCE [LARGE SCALE GENOMIC DNA]</scope>
    <source>
        <strain evidence="6">AATW-2023a</strain>
        <tissue evidence="6">Whole specimen</tissue>
    </source>
</reference>
<name>A0AAN8KFQ8_PATCE</name>
<feature type="chain" id="PRO_5042862285" description="SMB domain-containing protein" evidence="4">
    <location>
        <begin position="30"/>
        <end position="297"/>
    </location>
</feature>
<evidence type="ECO:0000313" key="7">
    <source>
        <dbReference type="Proteomes" id="UP001347796"/>
    </source>
</evidence>
<dbReference type="PROSITE" id="PS00524">
    <property type="entry name" value="SMB_1"/>
    <property type="match status" value="1"/>
</dbReference>
<dbReference type="InterPro" id="IPR036383">
    <property type="entry name" value="TSP1_rpt_sf"/>
</dbReference>
<dbReference type="AlphaFoldDB" id="A0AAN8KFQ8"/>
<dbReference type="InterPro" id="IPR001212">
    <property type="entry name" value="Somatomedin_B_dom"/>
</dbReference>
<dbReference type="SMART" id="SM00209">
    <property type="entry name" value="TSP1"/>
    <property type="match status" value="1"/>
</dbReference>
<feature type="domain" description="SMB" evidence="5">
    <location>
        <begin position="35"/>
        <end position="87"/>
    </location>
</feature>
<keyword evidence="1 4" id="KW-0732">Signal</keyword>
<dbReference type="PROSITE" id="PS50958">
    <property type="entry name" value="SMB_2"/>
    <property type="match status" value="1"/>
</dbReference>
<feature type="signal peptide" evidence="4">
    <location>
        <begin position="1"/>
        <end position="29"/>
    </location>
</feature>
<protein>
    <recommendedName>
        <fullName evidence="5">SMB domain-containing protein</fullName>
    </recommendedName>
</protein>